<gene>
    <name evidence="6" type="primary">LOC121399001</name>
</gene>
<dbReference type="Pfam" id="PF25683">
    <property type="entry name" value="URGCP_GTPase"/>
    <property type="match status" value="1"/>
</dbReference>
<organism evidence="5 6">
    <name type="scientific">Xenopus laevis</name>
    <name type="common">African clawed frog</name>
    <dbReference type="NCBI Taxonomy" id="8355"/>
    <lineage>
        <taxon>Eukaryota</taxon>
        <taxon>Metazoa</taxon>
        <taxon>Chordata</taxon>
        <taxon>Craniata</taxon>
        <taxon>Vertebrata</taxon>
        <taxon>Euteleostomi</taxon>
        <taxon>Amphibia</taxon>
        <taxon>Batrachia</taxon>
        <taxon>Anura</taxon>
        <taxon>Pipoidea</taxon>
        <taxon>Pipidae</taxon>
        <taxon>Xenopodinae</taxon>
        <taxon>Xenopus</taxon>
        <taxon>Xenopus</taxon>
    </lineage>
</organism>
<dbReference type="SUPFAM" id="SSF52540">
    <property type="entry name" value="P-loop containing nucleoside triphosphate hydrolases"/>
    <property type="match status" value="1"/>
</dbReference>
<protein>
    <submittedName>
        <fullName evidence="6">Interferon-induced very large GTPase 1-like isoform X1</fullName>
    </submittedName>
</protein>
<dbReference type="PANTHER" id="PTHR14819">
    <property type="entry name" value="GTP-BINDING"/>
    <property type="match status" value="1"/>
</dbReference>
<evidence type="ECO:0000256" key="1">
    <source>
        <dbReference type="ARBA" id="ARBA00006828"/>
    </source>
</evidence>
<evidence type="ECO:0000313" key="5">
    <source>
        <dbReference type="Proteomes" id="UP000186698"/>
    </source>
</evidence>
<dbReference type="Proteomes" id="UP000186698">
    <property type="component" value="Chromosome 9_10S"/>
</dbReference>
<dbReference type="InterPro" id="IPR057365">
    <property type="entry name" value="URGCP"/>
</dbReference>
<feature type="compositionally biased region" description="Basic and acidic residues" evidence="3">
    <location>
        <begin position="131"/>
        <end position="142"/>
    </location>
</feature>
<evidence type="ECO:0000259" key="4">
    <source>
        <dbReference type="PROSITE" id="PS51717"/>
    </source>
</evidence>
<dbReference type="InterPro" id="IPR058641">
    <property type="entry name" value="GVIN1_dom"/>
</dbReference>
<evidence type="ECO:0000256" key="2">
    <source>
        <dbReference type="SAM" id="Coils"/>
    </source>
</evidence>
<feature type="compositionally biased region" description="Basic and acidic residues" evidence="3">
    <location>
        <begin position="167"/>
        <end position="176"/>
    </location>
</feature>
<dbReference type="RefSeq" id="XP_041434673.1">
    <property type="nucleotide sequence ID" value="XM_041578739.1"/>
</dbReference>
<feature type="compositionally biased region" description="Acidic residues" evidence="3">
    <location>
        <begin position="177"/>
        <end position="201"/>
    </location>
</feature>
<reference evidence="6" key="1">
    <citation type="submission" date="2025-08" db="UniProtKB">
        <authorList>
            <consortium name="RefSeq"/>
        </authorList>
    </citation>
    <scope>IDENTIFICATION</scope>
    <source>
        <strain evidence="6">J_2021</strain>
        <tissue evidence="6">Erythrocytes</tissue>
    </source>
</reference>
<feature type="compositionally biased region" description="Acidic residues" evidence="3">
    <location>
        <begin position="87"/>
        <end position="97"/>
    </location>
</feature>
<name>A0A8J1LYU9_XENLA</name>
<dbReference type="OrthoDB" id="1597724at2759"/>
<dbReference type="PANTHER" id="PTHR14819:SF19">
    <property type="entry name" value="LOW QUALITY PROTEIN: UP-REGULATOR OF CELL PROLIFERATION-LIKE"/>
    <property type="match status" value="1"/>
</dbReference>
<feature type="domain" description="VLIG-type G" evidence="4">
    <location>
        <begin position="806"/>
        <end position="1050"/>
    </location>
</feature>
<comment type="similarity">
    <text evidence="1">Belongs to the TRAFAC class dynamin-like GTPase superfamily. Very large inducible GTPase (VLIG) family.</text>
</comment>
<dbReference type="GO" id="GO:0005525">
    <property type="term" value="F:GTP binding"/>
    <property type="evidence" value="ECO:0007669"/>
    <property type="project" value="InterPro"/>
</dbReference>
<feature type="compositionally biased region" description="Low complexity" evidence="3">
    <location>
        <begin position="150"/>
        <end position="161"/>
    </location>
</feature>
<feature type="coiled-coil region" evidence="2">
    <location>
        <begin position="1184"/>
        <end position="1226"/>
    </location>
</feature>
<dbReference type="GeneID" id="121399001"/>
<feature type="region of interest" description="Disordered" evidence="3">
    <location>
        <begin position="61"/>
        <end position="116"/>
    </location>
</feature>
<evidence type="ECO:0000313" key="6">
    <source>
        <dbReference type="RefSeq" id="XP_041434673.1"/>
    </source>
</evidence>
<evidence type="ECO:0000256" key="3">
    <source>
        <dbReference type="SAM" id="MobiDB-lite"/>
    </source>
</evidence>
<dbReference type="InterPro" id="IPR052986">
    <property type="entry name" value="VLIG_GTPase"/>
</dbReference>
<keyword evidence="5" id="KW-1185">Reference proteome</keyword>
<dbReference type="InterPro" id="IPR030383">
    <property type="entry name" value="G_VLIG_dom"/>
</dbReference>
<accession>A0A8J1LYU9</accession>
<dbReference type="PROSITE" id="PS51717">
    <property type="entry name" value="G_VLIG"/>
    <property type="match status" value="1"/>
</dbReference>
<dbReference type="KEGG" id="xla:121399001"/>
<keyword evidence="2" id="KW-0175">Coiled coil</keyword>
<dbReference type="Pfam" id="PF25974">
    <property type="entry name" value="URGCP_9th"/>
    <property type="match status" value="1"/>
</dbReference>
<sequence>MGFTLDVWRRQISPVVLVYVRNTERGKRGLWSLRHSIVKGMDCPATTQDSAIGHEEKCNNLSEEEEKGSSNNWDNPERAEDLVGADGNDEETADLSLEEERGTYKGMESPPAAEDSGVVVVQEAKAAGLSVEKEKGTIKDMDCPATAQDSGTGLIEEGIGLSEEEEKGTRNDRDNTEGAEDLEGADGKEEEAAEQSLEEERENQNTLNKMIKLYKESKLSLRDILDIGQENINKVAPQTVQDLPWALLRKLMALDRTARTIQLEDISGNSWADTDIFQEMYLYSNYHESNSINPLDILCVLLHCSDMFLQQNIFSKMSMCQFAVPLLLPAGDGPECTFMLWAMRDIVKRWRPHTMAESKGFVEENLVQVEMPLFSFVRLGESKLSKSKILNQMLSPVQQYHDYFILENMEGGNIQRQISDGLVEISWFLPVGRENSDTFPEPVAVTNLCGDIESNWTQFSFLTQVSSAVFVFAESINERECQLLAQCSNCSTKFYFIITPSGKGVSKETSESLKKLLFLLNICKSHILIKDKKANDAGLVKLVQNIIKQFMKESDKRVKLEDLANTATELGIKVDEHSQECQKAKEWATEITKEIQDVVQYKKETMKLQGDLWKQVAQIEKELCRMRNQGERNTEEYRSQLTEKLKKLHMEQNQDNLPDPMSTFISAITHLSLAEKHYFLKWIKFELDSMARNNLSMLKAKYKDTCNNKADDQQELKQLDQQISDSSLGAEHFLREMGQLYEAECSMVSQGKITPERRQFCNLPGIAADLLIDGFPLELIDGDASNIPLRWVTDFLTELDNKTGGNCKMRVISVLGVQSTGKSTLLNTMFGLQFPVASGRCTRGAFMTLIKVKDNLKENLGCEFILVIDTEGLKAPELASLEDSYEHDNELATLVIGLSDIIIINMAIENSVEMSDILQIVVHAFLRMKQIGKKPKCQFIHHNASDVSADDNNMRDRKKLLELLDEMTRIAANMENKSGITNFSEIMDYNFTEDNWYIPGLWYGVPPMASVNSGYSEIVSELKKYLFEFIEKNESLQQPQNIFEFIEWIKCLWNSVKHENFIFSFRNSLVAEAYNQLSIEYSQWEWNFRKQVHTWLISTENSIKNQSADELQPIIVNDITDKLFTFLCNEKQMMLQLLQKYFESKKKNVHLIEKYREDFTRRVHSLQNELKSYVTSKIDDTIRIQKQKHQINNIQKTYQKTIEEKVSNLIKQVRERESQLEDDEIEMAFEKMWKSTIAELPRNLLQKRNVSQEMLLELKRDLSNRGASIMEKLLSKNNLIGFGKVEFQVKDQHIDKWYTKHVKVYWSTEFHNKTSNLASTLIRICSDNVTEKVNTGGDYDGTYCQELLNIINERLREDDVKKLHITHEFDLDIKLHILESVSWKFQKMHDEFIWENNPVLCLEKLKPHYLTTFKNIFQEKDEIQSRAKQFCDLCLKPAITNQIREHLGKAVVEDILANESAKKFSCRAFFQSHVLEKLLKGQKFCQFFMYIEHYELYVKEWIYQHIVNTYKNGLEKLQTNILSDICKKIRNSLESLQDISTVSDFLIKFCKMLESELVINQTELQLVSFQNQADIKLFSKDIEFFLTETEKQIRSEMESSSTESVLDKLPLKPEDVLFKRVFGCGKQCPFCKVPCEAGGTDHKEHFASVHRPQGLKRLQHKKNRKLVAEICSTDVISKFRFRNSDTNEKFHYYKDYRLIYPDWAIQPDSSITASDYWKYIFVKYNKDFAEEYDALPADLPVEWHKITDEKALMSLKEVYEMKIVKYVPP</sequence>
<feature type="region of interest" description="Disordered" evidence="3">
    <location>
        <begin position="128"/>
        <end position="204"/>
    </location>
</feature>
<dbReference type="InterPro" id="IPR027417">
    <property type="entry name" value="P-loop_NTPase"/>
</dbReference>
<dbReference type="Pfam" id="PF25496">
    <property type="entry name" value="URGCP"/>
    <property type="match status" value="1"/>
</dbReference>
<dbReference type="Gene3D" id="3.40.50.300">
    <property type="entry name" value="P-loop containing nucleotide triphosphate hydrolases"/>
    <property type="match status" value="1"/>
</dbReference>
<proteinExistence type="inferred from homology"/>